<dbReference type="Pfam" id="PF13499">
    <property type="entry name" value="EF-hand_7"/>
    <property type="match status" value="1"/>
</dbReference>
<gene>
    <name evidence="4" type="ORF">JBS370_LOCUS14282</name>
</gene>
<evidence type="ECO:0000256" key="2">
    <source>
        <dbReference type="ARBA" id="ARBA00022837"/>
    </source>
</evidence>
<feature type="domain" description="EF-hand" evidence="3">
    <location>
        <begin position="144"/>
        <end position="177"/>
    </location>
</feature>
<dbReference type="InterPro" id="IPR011992">
    <property type="entry name" value="EF-hand-dom_pair"/>
</dbReference>
<dbReference type="AlphaFoldDB" id="A0A819AAZ2"/>
<dbReference type="SMART" id="SM00054">
    <property type="entry name" value="EFh"/>
    <property type="match status" value="3"/>
</dbReference>
<dbReference type="PROSITE" id="PS00018">
    <property type="entry name" value="EF_HAND_1"/>
    <property type="match status" value="3"/>
</dbReference>
<dbReference type="InterPro" id="IPR050230">
    <property type="entry name" value="CALM/Myosin/TropC-like"/>
</dbReference>
<evidence type="ECO:0000313" key="5">
    <source>
        <dbReference type="Proteomes" id="UP000663836"/>
    </source>
</evidence>
<dbReference type="PROSITE" id="PS50222">
    <property type="entry name" value="EF_HAND_2"/>
    <property type="match status" value="3"/>
</dbReference>
<dbReference type="GO" id="GO:0016460">
    <property type="term" value="C:myosin II complex"/>
    <property type="evidence" value="ECO:0007669"/>
    <property type="project" value="TreeGrafter"/>
</dbReference>
<reference evidence="4" key="1">
    <citation type="submission" date="2021-02" db="EMBL/GenBank/DDBJ databases">
        <authorList>
            <person name="Nowell W R."/>
        </authorList>
    </citation>
    <scope>NUCLEOTIDE SEQUENCE</scope>
</reference>
<dbReference type="FunFam" id="1.10.238.10:FF:000003">
    <property type="entry name" value="Calmodulin A"/>
    <property type="match status" value="1"/>
</dbReference>
<feature type="domain" description="EF-hand" evidence="3">
    <location>
        <begin position="28"/>
        <end position="63"/>
    </location>
</feature>
<evidence type="ECO:0000256" key="1">
    <source>
        <dbReference type="ARBA" id="ARBA00022737"/>
    </source>
</evidence>
<keyword evidence="1" id="KW-0677">Repeat</keyword>
<name>A0A819AAZ2_9BILA</name>
<evidence type="ECO:0000259" key="3">
    <source>
        <dbReference type="PROSITE" id="PS50222"/>
    </source>
</evidence>
<feature type="domain" description="EF-hand" evidence="3">
    <location>
        <begin position="103"/>
        <end position="138"/>
    </location>
</feature>
<comment type="caution">
    <text evidence="4">The sequence shown here is derived from an EMBL/GenBank/DDBJ whole genome shotgun (WGS) entry which is preliminary data.</text>
</comment>
<dbReference type="SUPFAM" id="SSF47473">
    <property type="entry name" value="EF-hand"/>
    <property type="match status" value="1"/>
</dbReference>
<protein>
    <recommendedName>
        <fullName evidence="3">EF-hand domain-containing protein</fullName>
    </recommendedName>
</protein>
<accession>A0A819AAZ2</accession>
<dbReference type="Pfam" id="PF13202">
    <property type="entry name" value="EF-hand_5"/>
    <property type="match status" value="1"/>
</dbReference>
<organism evidence="4 5">
    <name type="scientific">Rotaria sordida</name>
    <dbReference type="NCBI Taxonomy" id="392033"/>
    <lineage>
        <taxon>Eukaryota</taxon>
        <taxon>Metazoa</taxon>
        <taxon>Spiralia</taxon>
        <taxon>Gnathifera</taxon>
        <taxon>Rotifera</taxon>
        <taxon>Eurotatoria</taxon>
        <taxon>Bdelloidea</taxon>
        <taxon>Philodinida</taxon>
        <taxon>Philodinidae</taxon>
        <taxon>Rotaria</taxon>
    </lineage>
</organism>
<keyword evidence="2" id="KW-0106">Calcium</keyword>
<dbReference type="GO" id="GO:0005509">
    <property type="term" value="F:calcium ion binding"/>
    <property type="evidence" value="ECO:0007669"/>
    <property type="project" value="InterPro"/>
</dbReference>
<dbReference type="Proteomes" id="UP000663836">
    <property type="component" value="Unassembled WGS sequence"/>
</dbReference>
<dbReference type="EMBL" id="CAJOBD010001278">
    <property type="protein sequence ID" value="CAF3782139.1"/>
    <property type="molecule type" value="Genomic_DNA"/>
</dbReference>
<dbReference type="InterPro" id="IPR002048">
    <property type="entry name" value="EF_hand_dom"/>
</dbReference>
<dbReference type="InterPro" id="IPR018247">
    <property type="entry name" value="EF_Hand_1_Ca_BS"/>
</dbReference>
<dbReference type="PANTHER" id="PTHR23048">
    <property type="entry name" value="MYOSIN LIGHT CHAIN 1, 3"/>
    <property type="match status" value="1"/>
</dbReference>
<dbReference type="Gene3D" id="1.10.238.10">
    <property type="entry name" value="EF-hand"/>
    <property type="match status" value="2"/>
</dbReference>
<evidence type="ECO:0000313" key="4">
    <source>
        <dbReference type="EMBL" id="CAF3782139.1"/>
    </source>
</evidence>
<sequence length="177" mass="20339">MTEVTNSQGKSILTGEALTHEQEIGFDDFYIEYKQAFNLQDRDEDGLISLKELNYLIRSLEFNPTDNEIQYLIDHIIDEGNNLIDCNQFLIIMSILQKTRDIDARNELREIFSSIDTDNNGLIDSTELRIIMRVITSGSDDMKLTKEELDEMIAEIDNDKDGRITFDEFAGIFAGQI</sequence>
<dbReference type="PANTHER" id="PTHR23048:SF0">
    <property type="entry name" value="CALMODULIN LIKE 3"/>
    <property type="match status" value="1"/>
</dbReference>
<dbReference type="CDD" id="cd00051">
    <property type="entry name" value="EFh"/>
    <property type="match status" value="1"/>
</dbReference>
<proteinExistence type="predicted"/>